<dbReference type="Pfam" id="PF17921">
    <property type="entry name" value="Integrase_H2C2"/>
    <property type="match status" value="1"/>
</dbReference>
<dbReference type="AlphaFoldDB" id="A0A1X7T1J5"/>
<feature type="compositionally biased region" description="Low complexity" evidence="5">
    <location>
        <begin position="435"/>
        <end position="452"/>
    </location>
</feature>
<dbReference type="InterPro" id="IPR012337">
    <property type="entry name" value="RNaseH-like_sf"/>
</dbReference>
<dbReference type="FunFam" id="1.10.340.70:FF:000001">
    <property type="entry name" value="Retrovirus-related Pol polyprotein from transposon gypsy-like Protein"/>
    <property type="match status" value="1"/>
</dbReference>
<evidence type="ECO:0000256" key="5">
    <source>
        <dbReference type="SAM" id="MobiDB-lite"/>
    </source>
</evidence>
<dbReference type="PANTHER" id="PTHR37984:SF15">
    <property type="entry name" value="INTEGRASE CATALYTIC DOMAIN-CONTAINING PROTEIN"/>
    <property type="match status" value="1"/>
</dbReference>
<accession>A0A1X7T1J5</accession>
<dbReference type="EnsemblMetazoa" id="Aqu2.1.08206_001">
    <property type="protein sequence ID" value="Aqu2.1.08206_001"/>
    <property type="gene ID" value="Aqu2.1.08206"/>
</dbReference>
<dbReference type="PROSITE" id="PS50016">
    <property type="entry name" value="ZF_PHD_2"/>
    <property type="match status" value="1"/>
</dbReference>
<dbReference type="InterPro" id="IPR050951">
    <property type="entry name" value="Retrovirus_Pol_polyprotein"/>
</dbReference>
<evidence type="ECO:0000256" key="2">
    <source>
        <dbReference type="ARBA" id="ARBA00022771"/>
    </source>
</evidence>
<dbReference type="InterPro" id="IPR036397">
    <property type="entry name" value="RNaseH_sf"/>
</dbReference>
<dbReference type="InterPro" id="IPR019787">
    <property type="entry name" value="Znf_PHD-finger"/>
</dbReference>
<sequence>MATEGEEGLLEEAVLYLAEKKYSDGISNNRKRQIRAKAKKFVLKSDELYYNPGNNKPMVKYIKSRSDQKRIVKSCHLDATSGHLGVRKTVSRIRERFMWKGIWKDVKEMVSTCNECQRMNKPSIVTVTELHPVPIHSPWYHVGIDFVGPIHPISRRGNRFILTLSDYFTKWVEAIPLPSKSAVNVASSLHQVFMRMGLPKLLTSDQGGEFKSDLEKEIMRLLQIKRHYITPYHPQANGLDERWNQTLKAMIVKFTEGKKDQWDEYLPTCVFAYNTAKHESTLNTPFEVMFGRKANLPIDLDFEDAKGEQLLHDYETTGPSEDTMSKLTATRKELLQTTKNNVAVAQERQKEQYNLKHVKAPRFQVGMKVLKKDFRRKKRKGGGMTYKWLGPYDVTNDVGKGFYSLKDVASNAVIKRIHGAHLKQFKTPPTSPATSQSLSEDSSFVSESSASKDFSHNESWTTPSPLPPPIMHKSEPHSSTPFNSSKSSPSLTSLPPQSNSSLKSIPKSSLSNITSTESLVQNQSQELATNNETPDYEKGGYLMTPSSPVFPECVDSVQPMLSVFPPEVLRPPYKTLWELTCDDTEITQDYTSICNVPADDSKNMTSDILKDDCNGNHEVTTTLVGVRKRPFEPGQLQAKRVETGSPTSKKQNIQEQKTCKFSSCSTSVSPVNKIRSVKDITYESKPKKCITLAAKKDRKRRFRKYDNLNKDNKPPDSVDLTKQIDSSTESKSENFWIEELRLRKTEKDCIQKRVWLTDNVINAAQKLIQKKFPKIDGLQSVALAETLSFSIFKGNFVQILNVNHNHWITVSKGSECDVYLYDCMLLTRIPLRTQEQIASICFGKEKSIRVGIKNVQEQSGARDCGLFAIAYATSVCFGDDPSEVAYIQHQLRHHLISCFEKGEIIPFPTRSRRRQPRKTTYMDILIYCHCRQPENGKMAECNACHEWYHDDCEEIPDVVWRNPKYNWKCKKCTQI</sequence>
<evidence type="ECO:0000259" key="6">
    <source>
        <dbReference type="PROSITE" id="PS50016"/>
    </source>
</evidence>
<feature type="domain" description="PHD-type" evidence="6">
    <location>
        <begin position="925"/>
        <end position="975"/>
    </location>
</feature>
<proteinExistence type="predicted"/>
<dbReference type="InterPro" id="IPR013083">
    <property type="entry name" value="Znf_RING/FYVE/PHD"/>
</dbReference>
<protein>
    <recommendedName>
        <fullName evidence="10">Integrase catalytic domain-containing protein</fullName>
    </recommendedName>
</protein>
<dbReference type="EnsemblMetazoa" id="XM_020006290.1">
    <property type="protein sequence ID" value="XP_019861849.1"/>
    <property type="gene ID" value="LOC109590368"/>
</dbReference>
<evidence type="ECO:0000256" key="3">
    <source>
        <dbReference type="ARBA" id="ARBA00022833"/>
    </source>
</evidence>
<dbReference type="SUPFAM" id="SSF54001">
    <property type="entry name" value="Cysteine proteinases"/>
    <property type="match status" value="1"/>
</dbReference>
<feature type="region of interest" description="Disordered" evidence="5">
    <location>
        <begin position="424"/>
        <end position="543"/>
    </location>
</feature>
<reference evidence="9" key="1">
    <citation type="journal article" date="2010" name="Nature">
        <title>The Amphimedon queenslandica genome and the evolution of animal complexity.</title>
        <authorList>
            <person name="Srivastava M."/>
            <person name="Simakov O."/>
            <person name="Chapman J."/>
            <person name="Fahey B."/>
            <person name="Gauthier M.E."/>
            <person name="Mitros T."/>
            <person name="Richards G.S."/>
            <person name="Conaco C."/>
            <person name="Dacre M."/>
            <person name="Hellsten U."/>
            <person name="Larroux C."/>
            <person name="Putnam N.H."/>
            <person name="Stanke M."/>
            <person name="Adamska M."/>
            <person name="Darling A."/>
            <person name="Degnan S.M."/>
            <person name="Oakley T.H."/>
            <person name="Plachetzki D.C."/>
            <person name="Zhai Y."/>
            <person name="Adamski M."/>
            <person name="Calcino A."/>
            <person name="Cummins S.F."/>
            <person name="Goodstein D.M."/>
            <person name="Harris C."/>
            <person name="Jackson D.J."/>
            <person name="Leys S.P."/>
            <person name="Shu S."/>
            <person name="Woodcroft B.J."/>
            <person name="Vervoort M."/>
            <person name="Kosik K.S."/>
            <person name="Manning G."/>
            <person name="Degnan B.M."/>
            <person name="Rokhsar D.S."/>
        </authorList>
    </citation>
    <scope>NUCLEOTIDE SEQUENCE [LARGE SCALE GENOMIC DNA]</scope>
</reference>
<feature type="compositionally biased region" description="Basic and acidic residues" evidence="5">
    <location>
        <begin position="705"/>
        <end position="716"/>
    </location>
</feature>
<dbReference type="Gene3D" id="3.30.40.10">
    <property type="entry name" value="Zinc/RING finger domain, C3HC4 (zinc finger)"/>
    <property type="match status" value="1"/>
</dbReference>
<evidence type="ECO:0000313" key="8">
    <source>
        <dbReference type="EnsemblMetazoa" id="Aqu2.1.08206_001"/>
    </source>
</evidence>
<dbReference type="FunFam" id="3.30.420.10:FF:000032">
    <property type="entry name" value="Retrovirus-related Pol polyprotein from transposon 297-like Protein"/>
    <property type="match status" value="1"/>
</dbReference>
<dbReference type="SUPFAM" id="SSF57903">
    <property type="entry name" value="FYVE/PHD zinc finger"/>
    <property type="match status" value="1"/>
</dbReference>
<evidence type="ECO:0000313" key="9">
    <source>
        <dbReference type="Proteomes" id="UP000007879"/>
    </source>
</evidence>
<dbReference type="PROSITE" id="PS50994">
    <property type="entry name" value="INTEGRASE"/>
    <property type="match status" value="1"/>
</dbReference>
<feature type="region of interest" description="Disordered" evidence="5">
    <location>
        <begin position="705"/>
        <end position="725"/>
    </location>
</feature>
<evidence type="ECO:0008006" key="10">
    <source>
        <dbReference type="Google" id="ProtNLM"/>
    </source>
</evidence>
<dbReference type="GO" id="GO:0015074">
    <property type="term" value="P:DNA integration"/>
    <property type="evidence" value="ECO:0007669"/>
    <property type="project" value="InterPro"/>
</dbReference>
<dbReference type="PANTHER" id="PTHR37984">
    <property type="entry name" value="PROTEIN CBG26694"/>
    <property type="match status" value="1"/>
</dbReference>
<evidence type="ECO:0000259" key="7">
    <source>
        <dbReference type="PROSITE" id="PS50994"/>
    </source>
</evidence>
<dbReference type="InterPro" id="IPR041588">
    <property type="entry name" value="Integrase_H2C2"/>
</dbReference>
<name>A0A1X7T1J5_AMPQE</name>
<gene>
    <name evidence="8" type="primary">109590368</name>
</gene>
<dbReference type="InterPro" id="IPR011011">
    <property type="entry name" value="Znf_FYVE_PHD"/>
</dbReference>
<dbReference type="KEGG" id="aqu:109590368"/>
<dbReference type="GO" id="GO:0008270">
    <property type="term" value="F:zinc ion binding"/>
    <property type="evidence" value="ECO:0007669"/>
    <property type="project" value="UniProtKB-KW"/>
</dbReference>
<dbReference type="SUPFAM" id="SSF53098">
    <property type="entry name" value="Ribonuclease H-like"/>
    <property type="match status" value="1"/>
</dbReference>
<keyword evidence="1" id="KW-0479">Metal-binding</keyword>
<dbReference type="OrthoDB" id="8187670at2759"/>
<dbReference type="SMART" id="SM00249">
    <property type="entry name" value="PHD"/>
    <property type="match status" value="1"/>
</dbReference>
<dbReference type="InterPro" id="IPR038765">
    <property type="entry name" value="Papain-like_cys_pep_sf"/>
</dbReference>
<keyword evidence="2 4" id="KW-0863">Zinc-finger</keyword>
<reference evidence="8" key="2">
    <citation type="submission" date="2017-05" db="UniProtKB">
        <authorList>
            <consortium name="EnsemblMetazoa"/>
        </authorList>
    </citation>
    <scope>IDENTIFICATION</scope>
</reference>
<keyword evidence="9" id="KW-1185">Reference proteome</keyword>
<evidence type="ECO:0000256" key="4">
    <source>
        <dbReference type="PROSITE-ProRule" id="PRU00146"/>
    </source>
</evidence>
<feature type="domain" description="Integrase catalytic" evidence="7">
    <location>
        <begin position="134"/>
        <end position="293"/>
    </location>
</feature>
<evidence type="ECO:0000256" key="1">
    <source>
        <dbReference type="ARBA" id="ARBA00022723"/>
    </source>
</evidence>
<dbReference type="InterPro" id="IPR001584">
    <property type="entry name" value="Integrase_cat-core"/>
</dbReference>
<dbReference type="InterPro" id="IPR001965">
    <property type="entry name" value="Znf_PHD"/>
</dbReference>
<keyword evidence="3" id="KW-0862">Zinc</keyword>
<dbReference type="Gene3D" id="3.30.420.10">
    <property type="entry name" value="Ribonuclease H-like superfamily/Ribonuclease H"/>
    <property type="match status" value="1"/>
</dbReference>
<dbReference type="Gene3D" id="3.40.395.10">
    <property type="entry name" value="Adenoviral Proteinase, Chain A"/>
    <property type="match status" value="1"/>
</dbReference>
<organism evidence="8">
    <name type="scientific">Amphimedon queenslandica</name>
    <name type="common">Sponge</name>
    <dbReference type="NCBI Taxonomy" id="400682"/>
    <lineage>
        <taxon>Eukaryota</taxon>
        <taxon>Metazoa</taxon>
        <taxon>Porifera</taxon>
        <taxon>Demospongiae</taxon>
        <taxon>Heteroscleromorpha</taxon>
        <taxon>Haplosclerida</taxon>
        <taxon>Niphatidae</taxon>
        <taxon>Amphimedon</taxon>
    </lineage>
</organism>
<dbReference type="Pfam" id="PF00665">
    <property type="entry name" value="rve"/>
    <property type="match status" value="1"/>
</dbReference>
<dbReference type="Gene3D" id="1.10.340.70">
    <property type="match status" value="1"/>
</dbReference>
<dbReference type="InParanoid" id="A0A1X7T1J5"/>
<dbReference type="eggNOG" id="ENOG502SB4G">
    <property type="taxonomic scope" value="Eukaryota"/>
</dbReference>
<dbReference type="GO" id="GO:0003676">
    <property type="term" value="F:nucleic acid binding"/>
    <property type="evidence" value="ECO:0007669"/>
    <property type="project" value="InterPro"/>
</dbReference>
<feature type="compositionally biased region" description="Low complexity" evidence="5">
    <location>
        <begin position="477"/>
        <end position="513"/>
    </location>
</feature>
<feature type="compositionally biased region" description="Polar residues" evidence="5">
    <location>
        <begin position="514"/>
        <end position="533"/>
    </location>
</feature>
<dbReference type="Proteomes" id="UP000007879">
    <property type="component" value="Unassembled WGS sequence"/>
</dbReference>